<keyword evidence="2" id="KW-1185">Reference proteome</keyword>
<gene>
    <name evidence="1" type="ORF">CONCODRAFT_12302</name>
</gene>
<protein>
    <submittedName>
        <fullName evidence="1">Uncharacterized protein</fullName>
    </submittedName>
</protein>
<sequence>MTENSDIETAECIVSNAKYASLVKEFKLKDNLEPQRAIQFFQTFKQITCLTLERVGMSQDLYNAMALTWEIAVFS</sequence>
<accession>A0A137NTB6</accession>
<name>A0A137NTB6_CONC2</name>
<dbReference type="EMBL" id="KQ964788">
    <property type="protein sequence ID" value="KXN65969.1"/>
    <property type="molecule type" value="Genomic_DNA"/>
</dbReference>
<dbReference type="AlphaFoldDB" id="A0A137NTB6"/>
<dbReference type="Proteomes" id="UP000070444">
    <property type="component" value="Unassembled WGS sequence"/>
</dbReference>
<evidence type="ECO:0000313" key="1">
    <source>
        <dbReference type="EMBL" id="KXN65969.1"/>
    </source>
</evidence>
<reference evidence="1 2" key="1">
    <citation type="journal article" date="2015" name="Genome Biol. Evol.">
        <title>Phylogenomic analyses indicate that early fungi evolved digesting cell walls of algal ancestors of land plants.</title>
        <authorList>
            <person name="Chang Y."/>
            <person name="Wang S."/>
            <person name="Sekimoto S."/>
            <person name="Aerts A.L."/>
            <person name="Choi C."/>
            <person name="Clum A."/>
            <person name="LaButti K.M."/>
            <person name="Lindquist E.A."/>
            <person name="Yee Ngan C."/>
            <person name="Ohm R.A."/>
            <person name="Salamov A.A."/>
            <person name="Grigoriev I.V."/>
            <person name="Spatafora J.W."/>
            <person name="Berbee M.L."/>
        </authorList>
    </citation>
    <scope>NUCLEOTIDE SEQUENCE [LARGE SCALE GENOMIC DNA]</scope>
    <source>
        <strain evidence="1 2">NRRL 28638</strain>
    </source>
</reference>
<organism evidence="1 2">
    <name type="scientific">Conidiobolus coronatus (strain ATCC 28846 / CBS 209.66 / NRRL 28638)</name>
    <name type="common">Delacroixia coronata</name>
    <dbReference type="NCBI Taxonomy" id="796925"/>
    <lineage>
        <taxon>Eukaryota</taxon>
        <taxon>Fungi</taxon>
        <taxon>Fungi incertae sedis</taxon>
        <taxon>Zoopagomycota</taxon>
        <taxon>Entomophthoromycotina</taxon>
        <taxon>Entomophthoromycetes</taxon>
        <taxon>Entomophthorales</taxon>
        <taxon>Ancylistaceae</taxon>
        <taxon>Conidiobolus</taxon>
    </lineage>
</organism>
<proteinExistence type="predicted"/>
<evidence type="ECO:0000313" key="2">
    <source>
        <dbReference type="Proteomes" id="UP000070444"/>
    </source>
</evidence>